<accession>A0AB73FSF6</accession>
<organism evidence="1 2">
    <name type="scientific">Burkholderia ubonensis</name>
    <dbReference type="NCBI Taxonomy" id="101571"/>
    <lineage>
        <taxon>Bacteria</taxon>
        <taxon>Pseudomonadati</taxon>
        <taxon>Pseudomonadota</taxon>
        <taxon>Betaproteobacteria</taxon>
        <taxon>Burkholderiales</taxon>
        <taxon>Burkholderiaceae</taxon>
        <taxon>Burkholderia</taxon>
        <taxon>Burkholderia cepacia complex</taxon>
    </lineage>
</organism>
<proteinExistence type="predicted"/>
<sequence length="230" mass="26001">MTFTHRELCDLAVTWLKLPNSRKGPGCTVAMSEVKGDFNGEVIDALGIRAGVYAECSIVIECKTSRADYLADAKKPHRINREKGMGQYRYFMAPEGMLKFAELPHGWGLIEVTEKGQIRPRRGHVFLRHDDPDTWAHPHNKGAEWTLLARMLNRVGDVEVLQNRLKEAMNTKARLAKSNDLMRKQLDDMGRDLFLARTRLEEAGLDTGFAAPTRRARPKRVAACEMNDPA</sequence>
<reference evidence="1 2" key="1">
    <citation type="submission" date="2015-11" db="EMBL/GenBank/DDBJ databases">
        <title>Expanding the genomic diversity of Burkholderia species for the development of highly accurate diagnostics.</title>
        <authorList>
            <person name="Sahl J."/>
            <person name="Keim P."/>
            <person name="Wagner D."/>
        </authorList>
    </citation>
    <scope>NUCLEOTIDE SEQUENCE [LARGE SCALE GENOMIC DNA]</scope>
    <source>
        <strain evidence="1 2">MSMB2058</strain>
    </source>
</reference>
<dbReference type="EMBL" id="LOZE01000138">
    <property type="protein sequence ID" value="KVM19892.1"/>
    <property type="molecule type" value="Genomic_DNA"/>
</dbReference>
<dbReference type="Proteomes" id="UP000061665">
    <property type="component" value="Unassembled WGS sequence"/>
</dbReference>
<evidence type="ECO:0000313" key="1">
    <source>
        <dbReference type="EMBL" id="KVM19892.1"/>
    </source>
</evidence>
<name>A0AB73FSF6_9BURK</name>
<evidence type="ECO:0000313" key="2">
    <source>
        <dbReference type="Proteomes" id="UP000061665"/>
    </source>
</evidence>
<evidence type="ECO:0008006" key="3">
    <source>
        <dbReference type="Google" id="ProtNLM"/>
    </source>
</evidence>
<comment type="caution">
    <text evidence="1">The sequence shown here is derived from an EMBL/GenBank/DDBJ whole genome shotgun (WGS) entry which is preliminary data.</text>
</comment>
<protein>
    <recommendedName>
        <fullName evidence="3">Adenylosuccinate synthase</fullName>
    </recommendedName>
</protein>
<dbReference type="AlphaFoldDB" id="A0AB73FSF6"/>
<gene>
    <name evidence="1" type="ORF">WJ53_22510</name>
</gene>